<name>A0A6J7VL71_9CAUD</name>
<reference evidence="1" key="1">
    <citation type="submission" date="2020-05" db="EMBL/GenBank/DDBJ databases">
        <authorList>
            <person name="Chiriac C."/>
            <person name="Salcher M."/>
            <person name="Ghai R."/>
            <person name="Kavagutti S V."/>
        </authorList>
    </citation>
    <scope>NUCLEOTIDE SEQUENCE</scope>
</reference>
<organism evidence="1">
    <name type="scientific">uncultured Caudovirales phage</name>
    <dbReference type="NCBI Taxonomy" id="2100421"/>
    <lineage>
        <taxon>Viruses</taxon>
        <taxon>Duplodnaviria</taxon>
        <taxon>Heunggongvirae</taxon>
        <taxon>Uroviricota</taxon>
        <taxon>Caudoviricetes</taxon>
        <taxon>Peduoviridae</taxon>
        <taxon>Maltschvirus</taxon>
        <taxon>Maltschvirus maltsch</taxon>
    </lineage>
</organism>
<protein>
    <submittedName>
        <fullName evidence="1">Uncharacterized protein</fullName>
    </submittedName>
</protein>
<evidence type="ECO:0000313" key="1">
    <source>
        <dbReference type="EMBL" id="CAB5079701.1"/>
    </source>
</evidence>
<dbReference type="EMBL" id="LR798190">
    <property type="protein sequence ID" value="CAB5079701.1"/>
    <property type="molecule type" value="Genomic_DNA"/>
</dbReference>
<gene>
    <name evidence="1" type="ORF">UFOVP141_21</name>
</gene>
<proteinExistence type="predicted"/>
<accession>A0A6J7VL71</accession>
<sequence>MSDPLSPEMCCVQREIGAMDVLMGEIVMANNKDRTQMINRLRDYAIRISVFCDREQIRVREQTYEANRRRAS</sequence>